<feature type="domain" description="NAD(P)-binding" evidence="4">
    <location>
        <begin position="2"/>
        <end position="108"/>
    </location>
</feature>
<comment type="caution">
    <text evidence="5">The sequence shown here is derived from an EMBL/GenBank/DDBJ whole genome shotgun (WGS) entry which is preliminary data.</text>
</comment>
<keyword evidence="6" id="KW-1185">Reference proteome</keyword>
<dbReference type="AlphaFoldDB" id="A0AAN6N7U0"/>
<dbReference type="InterPro" id="IPR036291">
    <property type="entry name" value="NAD(P)-bd_dom_sf"/>
</dbReference>
<dbReference type="InterPro" id="IPR016040">
    <property type="entry name" value="NAD(P)-bd_dom"/>
</dbReference>
<dbReference type="Gene3D" id="3.40.50.720">
    <property type="entry name" value="NAD(P)-binding Rossmann-like Domain"/>
    <property type="match status" value="1"/>
</dbReference>
<dbReference type="InterPro" id="IPR051609">
    <property type="entry name" value="NmrA/Isoflavone_reductase-like"/>
</dbReference>
<evidence type="ECO:0000256" key="3">
    <source>
        <dbReference type="ARBA" id="ARBA00023002"/>
    </source>
</evidence>
<evidence type="ECO:0000313" key="6">
    <source>
        <dbReference type="Proteomes" id="UP001303473"/>
    </source>
</evidence>
<dbReference type="PANTHER" id="PTHR47706">
    <property type="entry name" value="NMRA-LIKE FAMILY PROTEIN"/>
    <property type="match status" value="1"/>
</dbReference>
<evidence type="ECO:0000256" key="2">
    <source>
        <dbReference type="ARBA" id="ARBA00022857"/>
    </source>
</evidence>
<evidence type="ECO:0000256" key="1">
    <source>
        <dbReference type="ARBA" id="ARBA00005725"/>
    </source>
</evidence>
<sequence length="283" mass="31621">ELEKTLGARIVDVDYSNVDSLVAQLQDNNVHTLVSTLGGRSPPEQEHALIQAADRSSVTQHYIPSVWGVKSRPEVSWSPVAAPKLAIFEALEKTQLEWTLVANGFFLDYWGMPKSKSYLSQAILALDVAANKAAIPGTGDTPITFTYSGDVTKFTAKLLTLDKWEPESYIISDRLTWNEIVKLKFDVTYDPTDLLRSGKITKLPSHVYVYKFLPKEALQGMPTQFGLLLAEGVLDFHPEQSLNDLFQLAFMQDETVVPFDLENLFGRLGLDLGDRSGERAEWL</sequence>
<accession>A0AAN6N7U0</accession>
<dbReference type="Proteomes" id="UP001303473">
    <property type="component" value="Unassembled WGS sequence"/>
</dbReference>
<reference evidence="6" key="1">
    <citation type="journal article" date="2023" name="Mol. Phylogenet. Evol.">
        <title>Genome-scale phylogeny and comparative genomics of the fungal order Sordariales.</title>
        <authorList>
            <person name="Hensen N."/>
            <person name="Bonometti L."/>
            <person name="Westerberg I."/>
            <person name="Brannstrom I.O."/>
            <person name="Guillou S."/>
            <person name="Cros-Aarteil S."/>
            <person name="Calhoun S."/>
            <person name="Haridas S."/>
            <person name="Kuo A."/>
            <person name="Mondo S."/>
            <person name="Pangilinan J."/>
            <person name="Riley R."/>
            <person name="LaButti K."/>
            <person name="Andreopoulos B."/>
            <person name="Lipzen A."/>
            <person name="Chen C."/>
            <person name="Yan M."/>
            <person name="Daum C."/>
            <person name="Ng V."/>
            <person name="Clum A."/>
            <person name="Steindorff A."/>
            <person name="Ohm R.A."/>
            <person name="Martin F."/>
            <person name="Silar P."/>
            <person name="Natvig D.O."/>
            <person name="Lalanne C."/>
            <person name="Gautier V."/>
            <person name="Ament-Velasquez S.L."/>
            <person name="Kruys A."/>
            <person name="Hutchinson M.I."/>
            <person name="Powell A.J."/>
            <person name="Barry K."/>
            <person name="Miller A.N."/>
            <person name="Grigoriev I.V."/>
            <person name="Debuchy R."/>
            <person name="Gladieux P."/>
            <person name="Hiltunen Thoren M."/>
            <person name="Johannesson H."/>
        </authorList>
    </citation>
    <scope>NUCLEOTIDE SEQUENCE [LARGE SCALE GENOMIC DNA]</scope>
    <source>
        <strain evidence="6">CBS 340.73</strain>
    </source>
</reference>
<proteinExistence type="inferred from homology"/>
<name>A0AAN6N7U0_9PEZI</name>
<dbReference type="EMBL" id="MU853819">
    <property type="protein sequence ID" value="KAK3938952.1"/>
    <property type="molecule type" value="Genomic_DNA"/>
</dbReference>
<evidence type="ECO:0000259" key="4">
    <source>
        <dbReference type="Pfam" id="PF13460"/>
    </source>
</evidence>
<dbReference type="Gene3D" id="3.90.25.10">
    <property type="entry name" value="UDP-galactose 4-epimerase, domain 1"/>
    <property type="match status" value="1"/>
</dbReference>
<organism evidence="5 6">
    <name type="scientific">Diplogelasinospora grovesii</name>
    <dbReference type="NCBI Taxonomy" id="303347"/>
    <lineage>
        <taxon>Eukaryota</taxon>
        <taxon>Fungi</taxon>
        <taxon>Dikarya</taxon>
        <taxon>Ascomycota</taxon>
        <taxon>Pezizomycotina</taxon>
        <taxon>Sordariomycetes</taxon>
        <taxon>Sordariomycetidae</taxon>
        <taxon>Sordariales</taxon>
        <taxon>Diplogelasinosporaceae</taxon>
        <taxon>Diplogelasinospora</taxon>
    </lineage>
</organism>
<keyword evidence="3" id="KW-0560">Oxidoreductase</keyword>
<dbReference type="GO" id="GO:0016491">
    <property type="term" value="F:oxidoreductase activity"/>
    <property type="evidence" value="ECO:0007669"/>
    <property type="project" value="UniProtKB-KW"/>
</dbReference>
<gene>
    <name evidence="5" type="ORF">QBC46DRAFT_264241</name>
</gene>
<comment type="similarity">
    <text evidence="1">Belongs to the NmrA-type oxidoreductase family. Isoflavone reductase subfamily.</text>
</comment>
<protein>
    <recommendedName>
        <fullName evidence="4">NAD(P)-binding domain-containing protein</fullName>
    </recommendedName>
</protein>
<evidence type="ECO:0000313" key="5">
    <source>
        <dbReference type="EMBL" id="KAK3938952.1"/>
    </source>
</evidence>
<dbReference type="SUPFAM" id="SSF51735">
    <property type="entry name" value="NAD(P)-binding Rossmann-fold domains"/>
    <property type="match status" value="1"/>
</dbReference>
<dbReference type="Pfam" id="PF13460">
    <property type="entry name" value="NAD_binding_10"/>
    <property type="match status" value="1"/>
</dbReference>
<feature type="non-terminal residue" evidence="5">
    <location>
        <position position="1"/>
    </location>
</feature>
<keyword evidence="2" id="KW-0521">NADP</keyword>
<dbReference type="PANTHER" id="PTHR47706:SF4">
    <property type="entry name" value="NMRA-LIKE DOMAIN-CONTAINING PROTEIN"/>
    <property type="match status" value="1"/>
</dbReference>